<keyword evidence="4" id="KW-1185">Reference proteome</keyword>
<feature type="compositionally biased region" description="Polar residues" evidence="1">
    <location>
        <begin position="1"/>
        <end position="10"/>
    </location>
</feature>
<dbReference type="InParanoid" id="A0A3N4L0R5"/>
<accession>A0A3N4L0R5</accession>
<feature type="compositionally biased region" description="Low complexity" evidence="1">
    <location>
        <begin position="51"/>
        <end position="67"/>
    </location>
</feature>
<evidence type="ECO:0000313" key="3">
    <source>
        <dbReference type="EMBL" id="RPB16406.1"/>
    </source>
</evidence>
<dbReference type="EMBL" id="ML119109">
    <property type="protein sequence ID" value="RPB16406.1"/>
    <property type="molecule type" value="Genomic_DNA"/>
</dbReference>
<feature type="compositionally biased region" description="Basic and acidic residues" evidence="1">
    <location>
        <begin position="95"/>
        <end position="112"/>
    </location>
</feature>
<feature type="region of interest" description="Disordered" evidence="1">
    <location>
        <begin position="1"/>
        <end position="112"/>
    </location>
</feature>
<dbReference type="AlphaFoldDB" id="A0A3N4L0R5"/>
<reference evidence="3 4" key="1">
    <citation type="journal article" date="2018" name="Nat. Ecol. Evol.">
        <title>Pezizomycetes genomes reveal the molecular basis of ectomycorrhizal truffle lifestyle.</title>
        <authorList>
            <person name="Murat C."/>
            <person name="Payen T."/>
            <person name="Noel B."/>
            <person name="Kuo A."/>
            <person name="Morin E."/>
            <person name="Chen J."/>
            <person name="Kohler A."/>
            <person name="Krizsan K."/>
            <person name="Balestrini R."/>
            <person name="Da Silva C."/>
            <person name="Montanini B."/>
            <person name="Hainaut M."/>
            <person name="Levati E."/>
            <person name="Barry K.W."/>
            <person name="Belfiori B."/>
            <person name="Cichocki N."/>
            <person name="Clum A."/>
            <person name="Dockter R.B."/>
            <person name="Fauchery L."/>
            <person name="Guy J."/>
            <person name="Iotti M."/>
            <person name="Le Tacon F."/>
            <person name="Lindquist E.A."/>
            <person name="Lipzen A."/>
            <person name="Malagnac F."/>
            <person name="Mello A."/>
            <person name="Molinier V."/>
            <person name="Miyauchi S."/>
            <person name="Poulain J."/>
            <person name="Riccioni C."/>
            <person name="Rubini A."/>
            <person name="Sitrit Y."/>
            <person name="Splivallo R."/>
            <person name="Traeger S."/>
            <person name="Wang M."/>
            <person name="Zifcakova L."/>
            <person name="Wipf D."/>
            <person name="Zambonelli A."/>
            <person name="Paolocci F."/>
            <person name="Nowrousian M."/>
            <person name="Ottonello S."/>
            <person name="Baldrian P."/>
            <person name="Spatafora J.W."/>
            <person name="Henrissat B."/>
            <person name="Nagy L.G."/>
            <person name="Aury J.M."/>
            <person name="Wincker P."/>
            <person name="Grigoriev I.V."/>
            <person name="Bonfante P."/>
            <person name="Martin F.M."/>
        </authorList>
    </citation>
    <scope>NUCLEOTIDE SEQUENCE [LARGE SCALE GENOMIC DNA]</scope>
    <source>
        <strain evidence="3 4">CCBAS932</strain>
    </source>
</reference>
<keyword evidence="2" id="KW-1133">Transmembrane helix</keyword>
<evidence type="ECO:0000256" key="2">
    <source>
        <dbReference type="SAM" id="Phobius"/>
    </source>
</evidence>
<feature type="transmembrane region" description="Helical" evidence="2">
    <location>
        <begin position="237"/>
        <end position="262"/>
    </location>
</feature>
<sequence length="448" mass="48556">MANPPSSSGAHRSRKGKERAASSLTAPTAPTIADSDAASLTTQPRLLQVTSQSSYSSHPSQLSSHGSTTLVGSEEPVETLLATAYRSPPPPPKPKTPEEKEKEQAEKEQAAKEVAYRAYKASEPTLVQREQEAAHAAALRRQEHEAAAAARREKQLAAAVAATIASVKREQEAAEAAEAAAAAEAATPVIEDEKFDVRDYAKHPLTVGEKAGRRPALVPRMKVVESRAAAKWRMRKMFLIVVPIAVVCVLVATIAPAVYFTLRKNRENDAARVTTFVERPTVTAGPPVSTTVPEMPVSTDDSGFELQTGSWLVFARKVVGAPGVVNKHPQCTDYNNFDLMVRYERERKKYGAKLGSFGLDFKDLNCPAGGKGVARVVWVQHVKGCEPAEYVTLEMDTRDSTLVLDHEWKQPDHCGGVVAQSVGAETFKCIWKSRYDAGAPDNIYVKGT</sequence>
<evidence type="ECO:0000313" key="4">
    <source>
        <dbReference type="Proteomes" id="UP000277580"/>
    </source>
</evidence>
<keyword evidence="2" id="KW-0812">Transmembrane</keyword>
<evidence type="ECO:0000256" key="1">
    <source>
        <dbReference type="SAM" id="MobiDB-lite"/>
    </source>
</evidence>
<feature type="compositionally biased region" description="Polar residues" evidence="1">
    <location>
        <begin position="38"/>
        <end position="50"/>
    </location>
</feature>
<keyword evidence="2" id="KW-0472">Membrane</keyword>
<organism evidence="3 4">
    <name type="scientific">Morchella conica CCBAS932</name>
    <dbReference type="NCBI Taxonomy" id="1392247"/>
    <lineage>
        <taxon>Eukaryota</taxon>
        <taxon>Fungi</taxon>
        <taxon>Dikarya</taxon>
        <taxon>Ascomycota</taxon>
        <taxon>Pezizomycotina</taxon>
        <taxon>Pezizomycetes</taxon>
        <taxon>Pezizales</taxon>
        <taxon>Morchellaceae</taxon>
        <taxon>Morchella</taxon>
    </lineage>
</organism>
<dbReference type="Proteomes" id="UP000277580">
    <property type="component" value="Unassembled WGS sequence"/>
</dbReference>
<protein>
    <submittedName>
        <fullName evidence="3">Uncharacterized protein</fullName>
    </submittedName>
</protein>
<name>A0A3N4L0R5_9PEZI</name>
<proteinExistence type="predicted"/>
<dbReference type="OrthoDB" id="10390184at2759"/>
<feature type="compositionally biased region" description="Low complexity" evidence="1">
    <location>
        <begin position="21"/>
        <end position="33"/>
    </location>
</feature>
<gene>
    <name evidence="3" type="ORF">P167DRAFT_570638</name>
</gene>